<sequence>MKNKNYWPHAIIGILLFGVFIVSVSIAIALKNPIQDEDTFLSSKRDVDERINEIIKEQNRFLSAYKPHFFFNSPNEQITLANFSFPYMTKPSRPNDKKAQDSKTYLPHQGEFYVELIPLDNTQENIASIRLLLDSFHQANMLKEISTLSPNPQNPLHYTSAPLHLSAGRWKFIVEITYDVDKKAFFEQEIFVKES</sequence>
<gene>
    <name evidence="2" type="ORF">V3I05_04765</name>
</gene>
<organism evidence="2 3">
    <name type="scientific">Helicobacter mastomyrinus</name>
    <dbReference type="NCBI Taxonomy" id="287948"/>
    <lineage>
        <taxon>Bacteria</taxon>
        <taxon>Pseudomonadati</taxon>
        <taxon>Campylobacterota</taxon>
        <taxon>Epsilonproteobacteria</taxon>
        <taxon>Campylobacterales</taxon>
        <taxon>Helicobacteraceae</taxon>
        <taxon>Helicobacter</taxon>
    </lineage>
</organism>
<dbReference type="Proteomes" id="UP001434737">
    <property type="component" value="Chromosome"/>
</dbReference>
<keyword evidence="1" id="KW-1133">Transmembrane helix</keyword>
<evidence type="ECO:0000313" key="2">
    <source>
        <dbReference type="EMBL" id="XAM18992.1"/>
    </source>
</evidence>
<evidence type="ECO:0000313" key="3">
    <source>
        <dbReference type="Proteomes" id="UP001434737"/>
    </source>
</evidence>
<feature type="transmembrane region" description="Helical" evidence="1">
    <location>
        <begin position="6"/>
        <end position="30"/>
    </location>
</feature>
<keyword evidence="3" id="KW-1185">Reference proteome</keyword>
<keyword evidence="1" id="KW-0812">Transmembrane</keyword>
<reference evidence="2 3" key="1">
    <citation type="submission" date="2024-02" db="EMBL/GenBank/DDBJ databases">
        <title>Genome and pathogenicity analysis of Helicobacter mastomyrinus isolated from mice.</title>
        <authorList>
            <person name="Zhu L."/>
        </authorList>
    </citation>
    <scope>NUCLEOTIDE SEQUENCE [LARGE SCALE GENOMIC DNA]</scope>
    <source>
        <strain evidence="2 3">Hm-17</strain>
    </source>
</reference>
<protein>
    <recommendedName>
        <fullName evidence="4">YtkA-like domain-containing protein</fullName>
    </recommendedName>
</protein>
<dbReference type="RefSeq" id="WP_343354203.1">
    <property type="nucleotide sequence ID" value="NZ_CP145316.1"/>
</dbReference>
<evidence type="ECO:0000256" key="1">
    <source>
        <dbReference type="SAM" id="Phobius"/>
    </source>
</evidence>
<proteinExistence type="predicted"/>
<keyword evidence="1" id="KW-0472">Membrane</keyword>
<evidence type="ECO:0008006" key="4">
    <source>
        <dbReference type="Google" id="ProtNLM"/>
    </source>
</evidence>
<name>A0ABZ3FA30_9HELI</name>
<dbReference type="EMBL" id="CP145316">
    <property type="protein sequence ID" value="XAM18992.1"/>
    <property type="molecule type" value="Genomic_DNA"/>
</dbReference>
<accession>A0ABZ3FA30</accession>